<keyword evidence="2 8" id="KW-1003">Cell membrane</keyword>
<feature type="transmembrane region" description="Helical" evidence="8">
    <location>
        <begin position="153"/>
        <end position="173"/>
    </location>
</feature>
<dbReference type="EMBL" id="ACPB03024705">
    <property type="status" value="NOT_ANNOTATED_CDS"/>
    <property type="molecule type" value="Genomic_DNA"/>
</dbReference>
<dbReference type="GO" id="GO:0005886">
    <property type="term" value="C:plasma membrane"/>
    <property type="evidence" value="ECO:0007669"/>
    <property type="project" value="UniProtKB-SubCell"/>
</dbReference>
<name>T1H9Q9_RHOPR</name>
<dbReference type="GO" id="GO:0030425">
    <property type="term" value="C:dendrite"/>
    <property type="evidence" value="ECO:0007669"/>
    <property type="project" value="TreeGrafter"/>
</dbReference>
<dbReference type="HOGENOM" id="CLU_744569_0_0_1"/>
<feature type="transmembrane region" description="Helical" evidence="8">
    <location>
        <begin position="226"/>
        <end position="250"/>
    </location>
</feature>
<feature type="transmembrane region" description="Helical" evidence="8">
    <location>
        <begin position="43"/>
        <end position="67"/>
    </location>
</feature>
<feature type="transmembrane region" description="Helical" evidence="8">
    <location>
        <begin position="262"/>
        <end position="283"/>
    </location>
</feature>
<keyword evidence="7 8" id="KW-0807">Transducer</keyword>
<dbReference type="InterPro" id="IPR013604">
    <property type="entry name" value="7TM_chemorcpt"/>
</dbReference>
<evidence type="ECO:0000256" key="1">
    <source>
        <dbReference type="ARBA" id="ARBA00004651"/>
    </source>
</evidence>
<dbReference type="GO" id="GO:0030424">
    <property type="term" value="C:axon"/>
    <property type="evidence" value="ECO:0007669"/>
    <property type="project" value="TreeGrafter"/>
</dbReference>
<dbReference type="Proteomes" id="UP000015103">
    <property type="component" value="Unassembled WGS sequence"/>
</dbReference>
<keyword evidence="5 8" id="KW-0472">Membrane</keyword>
<dbReference type="AlphaFoldDB" id="T1H9Q9"/>
<protein>
    <recommendedName>
        <fullName evidence="8">Gustatory receptor</fullName>
    </recommendedName>
</protein>
<dbReference type="GO" id="GO:0043025">
    <property type="term" value="C:neuronal cell body"/>
    <property type="evidence" value="ECO:0007669"/>
    <property type="project" value="TreeGrafter"/>
</dbReference>
<evidence type="ECO:0000256" key="4">
    <source>
        <dbReference type="ARBA" id="ARBA00022989"/>
    </source>
</evidence>
<dbReference type="EnsemblMetazoa" id="RPRC000763-RA">
    <property type="protein sequence ID" value="RPRC000763-PA"/>
    <property type="gene ID" value="RPRC000763"/>
</dbReference>
<dbReference type="VEuPathDB" id="VectorBase:RPRC000763"/>
<feature type="transmembrane region" description="Helical" evidence="8">
    <location>
        <begin position="121"/>
        <end position="147"/>
    </location>
</feature>
<dbReference type="GO" id="GO:0007635">
    <property type="term" value="P:chemosensory behavior"/>
    <property type="evidence" value="ECO:0007669"/>
    <property type="project" value="TreeGrafter"/>
</dbReference>
<proteinExistence type="inferred from homology"/>
<evidence type="ECO:0000256" key="8">
    <source>
        <dbReference type="RuleBase" id="RU363108"/>
    </source>
</evidence>
<evidence type="ECO:0000313" key="9">
    <source>
        <dbReference type="EnsemblMetazoa" id="RPRC000763-PA"/>
    </source>
</evidence>
<feature type="transmembrane region" description="Helical" evidence="8">
    <location>
        <begin position="322"/>
        <end position="350"/>
    </location>
</feature>
<dbReference type="GO" id="GO:0007165">
    <property type="term" value="P:signal transduction"/>
    <property type="evidence" value="ECO:0007669"/>
    <property type="project" value="UniProtKB-KW"/>
</dbReference>
<evidence type="ECO:0000256" key="7">
    <source>
        <dbReference type="ARBA" id="ARBA00023224"/>
    </source>
</evidence>
<dbReference type="GO" id="GO:0050909">
    <property type="term" value="P:sensory perception of taste"/>
    <property type="evidence" value="ECO:0007669"/>
    <property type="project" value="InterPro"/>
</dbReference>
<dbReference type="GO" id="GO:0008049">
    <property type="term" value="P:male courtship behavior"/>
    <property type="evidence" value="ECO:0007669"/>
    <property type="project" value="TreeGrafter"/>
</dbReference>
<evidence type="ECO:0000256" key="5">
    <source>
        <dbReference type="ARBA" id="ARBA00023136"/>
    </source>
</evidence>
<evidence type="ECO:0000313" key="10">
    <source>
        <dbReference type="Proteomes" id="UP000015103"/>
    </source>
</evidence>
<evidence type="ECO:0000256" key="2">
    <source>
        <dbReference type="ARBA" id="ARBA00022475"/>
    </source>
</evidence>
<evidence type="ECO:0000256" key="6">
    <source>
        <dbReference type="ARBA" id="ARBA00023170"/>
    </source>
</evidence>
<keyword evidence="10" id="KW-1185">Reference proteome</keyword>
<sequence>MATVHIGESPRKLIWKELFPLFTISRCLGIFPYDNRFKSSKILVLYSYIVTTFFMSLSLILKLWYMFSVNDPWFVTSDRIFLGIIQIFGEVGTVCVHLLCDRKWKLVSKDFHEIGLVKTKFSQMFATWLTIFTLIYVFGCCMVYSFFTEWANIYGFFLIFSNLFHSLFFYIIILQFCSSIEIVNCMLKDVNKQLNLFRTPDEVLNFINLYYLLQNKFIKINNRYSLSTLTAISRIVVQLVLCIYLSINLLNVASQENLTQAIMIWINSVFEVFLLYCLTGICMKTYRQDEHFKNKILFLMLRDENLLKNENLQIFLRRKTQLILTAHGFFTLGYPFITSITGAVVMYVIILMQTDQLKLEEVDVLN</sequence>
<feature type="transmembrane region" description="Helical" evidence="8">
    <location>
        <begin position="79"/>
        <end position="100"/>
    </location>
</feature>
<organism evidence="9 10">
    <name type="scientific">Rhodnius prolixus</name>
    <name type="common">Triatomid bug</name>
    <dbReference type="NCBI Taxonomy" id="13249"/>
    <lineage>
        <taxon>Eukaryota</taxon>
        <taxon>Metazoa</taxon>
        <taxon>Ecdysozoa</taxon>
        <taxon>Arthropoda</taxon>
        <taxon>Hexapoda</taxon>
        <taxon>Insecta</taxon>
        <taxon>Pterygota</taxon>
        <taxon>Neoptera</taxon>
        <taxon>Paraneoptera</taxon>
        <taxon>Hemiptera</taxon>
        <taxon>Heteroptera</taxon>
        <taxon>Panheteroptera</taxon>
        <taxon>Cimicomorpha</taxon>
        <taxon>Reduviidae</taxon>
        <taxon>Triatominae</taxon>
        <taxon>Rhodnius</taxon>
    </lineage>
</organism>
<reference evidence="9" key="1">
    <citation type="submission" date="2015-05" db="UniProtKB">
        <authorList>
            <consortium name="EnsemblMetazoa"/>
        </authorList>
    </citation>
    <scope>IDENTIFICATION</scope>
</reference>
<keyword evidence="3 8" id="KW-0812">Transmembrane</keyword>
<comment type="function">
    <text evidence="8">Gustatory receptor which mediates acceptance or avoidance behavior, depending on its substrates.</text>
</comment>
<keyword evidence="6 8" id="KW-0675">Receptor</keyword>
<dbReference type="Pfam" id="PF08395">
    <property type="entry name" value="7tm_7"/>
    <property type="match status" value="1"/>
</dbReference>
<dbReference type="PANTHER" id="PTHR21143">
    <property type="entry name" value="INVERTEBRATE GUSTATORY RECEPTOR"/>
    <property type="match status" value="1"/>
</dbReference>
<dbReference type="InParanoid" id="T1H9Q9"/>
<dbReference type="PANTHER" id="PTHR21143:SF133">
    <property type="entry name" value="GUSTATORY AND PHEROMONE RECEPTOR 32A-RELATED"/>
    <property type="match status" value="1"/>
</dbReference>
<evidence type="ECO:0000256" key="3">
    <source>
        <dbReference type="ARBA" id="ARBA00022692"/>
    </source>
</evidence>
<keyword evidence="4 8" id="KW-1133">Transmembrane helix</keyword>
<comment type="similarity">
    <text evidence="8">Belongs to the insect chemoreceptor superfamily. Gustatory receptor (GR) family.</text>
</comment>
<accession>T1H9Q9</accession>
<comment type="subcellular location">
    <subcellularLocation>
        <location evidence="1 8">Cell membrane</location>
        <topology evidence="1 8">Multi-pass membrane protein</topology>
    </subcellularLocation>
</comment>